<dbReference type="GO" id="GO:0030126">
    <property type="term" value="C:COPI vesicle coat"/>
    <property type="evidence" value="ECO:0007669"/>
    <property type="project" value="EnsemblFungi"/>
</dbReference>
<evidence type="ECO:0000256" key="4">
    <source>
        <dbReference type="ARBA" id="ARBA00022448"/>
    </source>
</evidence>
<proteinExistence type="inferred from homology"/>
<dbReference type="FunFam" id="1.25.10.10:FF:000382">
    <property type="entry name" value="Coatomer subunit gamma"/>
    <property type="match status" value="1"/>
</dbReference>
<keyword evidence="5 14" id="KW-0963">Cytoplasm</keyword>
<evidence type="ECO:0000256" key="5">
    <source>
        <dbReference type="ARBA" id="ARBA00022490"/>
    </source>
</evidence>
<comment type="function">
    <text evidence="13 14">The coatomer is a cytosolic protein complex that binds to dilysine motifs and reversibly associates with Golgi non-clathrin-coated vesicles, which further mediate biosynthetic protein transport from the ER, via the Golgi up to the trans Golgi network. Coatomer complex is required for budding from Golgi membranes, and is essential for the retrograde Golgi-to-ER transport of dilysine-tagged proteins.</text>
</comment>
<dbReference type="InterPro" id="IPR011989">
    <property type="entry name" value="ARM-like"/>
</dbReference>
<dbReference type="GO" id="GO:0009306">
    <property type="term" value="P:protein secretion"/>
    <property type="evidence" value="ECO:0007669"/>
    <property type="project" value="TreeGrafter"/>
</dbReference>
<keyword evidence="20" id="KW-1185">Reference proteome</keyword>
<keyword evidence="10 14" id="KW-0333">Golgi apparatus</keyword>
<dbReference type="SUPFAM" id="SSF49348">
    <property type="entry name" value="Clathrin adaptor appendage domain"/>
    <property type="match status" value="1"/>
</dbReference>
<keyword evidence="6" id="KW-0597">Phosphoprotein</keyword>
<keyword evidence="8 14" id="KW-0931">ER-Golgi transport</keyword>
<dbReference type="InterPro" id="IPR013040">
    <property type="entry name" value="Coatomer_gsu_app_Ig-like_dom"/>
</dbReference>
<evidence type="ECO:0000256" key="9">
    <source>
        <dbReference type="ARBA" id="ARBA00022927"/>
    </source>
</evidence>
<dbReference type="InterPro" id="IPR017106">
    <property type="entry name" value="Coatomer_gsu"/>
</dbReference>
<dbReference type="FunFam" id="3.30.310.10:FF:000008">
    <property type="entry name" value="Coatomer subunit gamma"/>
    <property type="match status" value="1"/>
</dbReference>
<feature type="region of interest" description="Disordered" evidence="15">
    <location>
        <begin position="620"/>
        <end position="647"/>
    </location>
</feature>
<dbReference type="GO" id="GO:0005198">
    <property type="term" value="F:structural molecule activity"/>
    <property type="evidence" value="ECO:0007669"/>
    <property type="project" value="InterPro"/>
</dbReference>
<dbReference type="InterPro" id="IPR012295">
    <property type="entry name" value="TBP_dom_sf"/>
</dbReference>
<evidence type="ECO:0000259" key="16">
    <source>
        <dbReference type="Pfam" id="PF01602"/>
    </source>
</evidence>
<comment type="similarity">
    <text evidence="2 14">Belongs to the COPG family.</text>
</comment>
<dbReference type="GO" id="GO:0005793">
    <property type="term" value="C:endoplasmic reticulum-Golgi intermediate compartment"/>
    <property type="evidence" value="ECO:0007669"/>
    <property type="project" value="TreeGrafter"/>
</dbReference>
<dbReference type="Pfam" id="PF01602">
    <property type="entry name" value="Adaptin_N"/>
    <property type="match status" value="1"/>
</dbReference>
<dbReference type="OrthoDB" id="1074925at2759"/>
<reference evidence="19 20" key="1">
    <citation type="submission" date="2016-07" db="EMBL/GenBank/DDBJ databases">
        <title>Pervasive Adenine N6-methylation of Active Genes in Fungi.</title>
        <authorList>
            <consortium name="DOE Joint Genome Institute"/>
            <person name="Mondo S.J."/>
            <person name="Dannebaum R.O."/>
            <person name="Kuo R.C."/>
            <person name="Labutti K."/>
            <person name="Haridas S."/>
            <person name="Kuo A."/>
            <person name="Salamov A."/>
            <person name="Ahrendt S.R."/>
            <person name="Lipzen A."/>
            <person name="Sullivan W."/>
            <person name="Andreopoulos W.B."/>
            <person name="Clum A."/>
            <person name="Lindquist E."/>
            <person name="Daum C."/>
            <person name="Ramamoorthy G.K."/>
            <person name="Gryganskyi A."/>
            <person name="Culley D."/>
            <person name="Magnuson J.K."/>
            <person name="James T.Y."/>
            <person name="O'Malley M.A."/>
            <person name="Stajich J.E."/>
            <person name="Spatafora J.W."/>
            <person name="Visel A."/>
            <person name="Grigoriev I.V."/>
        </authorList>
    </citation>
    <scope>NUCLEOTIDE SEQUENCE [LARGE SCALE GENOMIC DNA]</scope>
    <source>
        <strain evidence="19 20">NRRL 3301</strain>
    </source>
</reference>
<feature type="domain" description="Coatomer gamma subunit appendage Ig-like subdomain" evidence="17">
    <location>
        <begin position="675"/>
        <end position="821"/>
    </location>
</feature>
<dbReference type="SUPFAM" id="SSF55711">
    <property type="entry name" value="Subdomain of clathrin and coatomer appendage domain"/>
    <property type="match status" value="1"/>
</dbReference>
<dbReference type="Gene3D" id="2.60.40.1480">
    <property type="entry name" value="Coatomer, gamma subunit, appendage domain"/>
    <property type="match status" value="1"/>
</dbReference>
<organism evidence="19 20">
    <name type="scientific">Hesseltinella vesiculosa</name>
    <dbReference type="NCBI Taxonomy" id="101127"/>
    <lineage>
        <taxon>Eukaryota</taxon>
        <taxon>Fungi</taxon>
        <taxon>Fungi incertae sedis</taxon>
        <taxon>Mucoromycota</taxon>
        <taxon>Mucoromycotina</taxon>
        <taxon>Mucoromycetes</taxon>
        <taxon>Mucorales</taxon>
        <taxon>Cunninghamellaceae</taxon>
        <taxon>Hesseltinella</taxon>
    </lineage>
</organism>
<evidence type="ECO:0000256" key="8">
    <source>
        <dbReference type="ARBA" id="ARBA00022892"/>
    </source>
</evidence>
<dbReference type="FunFam" id="1.25.10.10:FF:000071">
    <property type="entry name" value="Coatomer subunit gamma"/>
    <property type="match status" value="1"/>
</dbReference>
<dbReference type="Gene3D" id="1.25.10.10">
    <property type="entry name" value="Leucine-rich Repeat Variant"/>
    <property type="match status" value="2"/>
</dbReference>
<feature type="domain" description="Clathrin/coatomer adaptor adaptin-like N-terminal" evidence="16">
    <location>
        <begin position="21"/>
        <end position="577"/>
    </location>
</feature>
<evidence type="ECO:0000256" key="13">
    <source>
        <dbReference type="ARBA" id="ARBA00025536"/>
    </source>
</evidence>
<feature type="domain" description="Coatomer subunit gamma C-terminal" evidence="18">
    <location>
        <begin position="825"/>
        <end position="940"/>
    </location>
</feature>
<dbReference type="SUPFAM" id="SSF48371">
    <property type="entry name" value="ARM repeat"/>
    <property type="match status" value="1"/>
</dbReference>
<dbReference type="InterPro" id="IPR013041">
    <property type="entry name" value="Clathrin_app_Ig-like_sf"/>
</dbReference>
<evidence type="ECO:0000256" key="10">
    <source>
        <dbReference type="ARBA" id="ARBA00023034"/>
    </source>
</evidence>
<name>A0A1X2GGJ1_9FUNG</name>
<dbReference type="GO" id="GO:0005783">
    <property type="term" value="C:endoplasmic reticulum"/>
    <property type="evidence" value="ECO:0007669"/>
    <property type="project" value="TreeGrafter"/>
</dbReference>
<evidence type="ECO:0000256" key="6">
    <source>
        <dbReference type="ARBA" id="ARBA00022553"/>
    </source>
</evidence>
<evidence type="ECO:0000256" key="15">
    <source>
        <dbReference type="SAM" id="MobiDB-lite"/>
    </source>
</evidence>
<dbReference type="GO" id="GO:0006890">
    <property type="term" value="P:retrograde vesicle-mediated transport, Golgi to endoplasmic reticulum"/>
    <property type="evidence" value="ECO:0007669"/>
    <property type="project" value="EnsemblFungi"/>
</dbReference>
<dbReference type="STRING" id="101127.A0A1X2GGJ1"/>
<comment type="subcellular location">
    <subcellularLocation>
        <location evidence="14">Cytoplasm</location>
    </subcellularLocation>
    <subcellularLocation>
        <location evidence="1 14">Golgi apparatus membrane</location>
        <topology evidence="1 14">Peripheral membrane protein</topology>
        <orientation evidence="1 14">Cytoplasmic side</orientation>
    </subcellularLocation>
    <subcellularLocation>
        <location evidence="14">Cytoplasmic vesicle</location>
        <location evidence="14">COPI-coated vesicle membrane</location>
        <topology evidence="14">Peripheral membrane protein</topology>
        <orientation evidence="14">Cytoplasmic side</orientation>
    </subcellularLocation>
</comment>
<keyword evidence="9 14" id="KW-0653">Protein transport</keyword>
<gene>
    <name evidence="19" type="ORF">DM01DRAFT_1322970</name>
</gene>
<evidence type="ECO:0000256" key="1">
    <source>
        <dbReference type="ARBA" id="ARBA00004255"/>
    </source>
</evidence>
<comment type="caution">
    <text evidence="19">The sequence shown here is derived from an EMBL/GenBank/DDBJ whole genome shotgun (WGS) entry which is preliminary data.</text>
</comment>
<evidence type="ECO:0000256" key="3">
    <source>
        <dbReference type="ARBA" id="ARBA00011775"/>
    </source>
</evidence>
<feature type="compositionally biased region" description="Basic and acidic residues" evidence="15">
    <location>
        <begin position="624"/>
        <end position="635"/>
    </location>
</feature>
<evidence type="ECO:0000256" key="7">
    <source>
        <dbReference type="ARBA" id="ARBA00022737"/>
    </source>
</evidence>
<sequence length="941" mass="104211">MSYNKRDEDAGEIGLFYHLDKTTVLQEARLFNNSPINARKCRILLTKIIYLLYLGEPFASKEATDLFFNVIKLFQSKDTSLRQMMYLVIKELSGIAEDVIMVTQSLIKDIQSKQETIYRANAIRALCLITDPSMIQGIERILKASIVDKNPSVASAALVSSYHLFDVAKDIVRRWSNEVQEAVHAKSASSSLSSAASYMTSFGQANQGPVVISSSNISQYHALGLLYQIRQHDRMAVTKLVQTFSGSRGSGFLGGSSGSTLRNPAAVCLLIRMACKVMEEDPSSTVRIYELLEGYLRHKSDMVNLEAARAICEMSDVSMKELHPAISVLQLFLSSPKPTLRFAAIRILNKLSLNNPAAVSPCNLDMENLITDQNRSVATFAITTLLKTGNEASVDRLMKQISGFMSEISDEFKVIVVEAIRSLCLKFPAKQAVMLSFLSGVLRDEGGYDFKKTVVEAIFDMVKFISDAKDAALSHLCEFIEDCEFTKLSVRILHVLGVEGPKTPTPNKYIRYIYNRVILENSIVRAAAVSALAKFGVHVQDVLVKKSVRVLLTRCLDDVDDEVRDRATLSLKLMDHEDLAGAYVQDDATFALPSLERQLVDYVNSPLANDKQFDLASVPVISKSQEEDERRRQRTQDIMTPSLSTPTPTATAAAVAHAGMAASPMSNSLDQQAVYAEQLAEIDAFQSFGSLFKSSSKPVPLTESETEYVVHCVKHTFAQHVIFQFNCTNTLNDQLLENVQMVMQPLDDAPLVQVIEVPAPKLEYNVPGVIYVAFEQANPQEDLAVGAFSNTLRFDVKDCDPTTGEPDPEGYDDEYQIEDIEWSISDYVRPQYVSNFTQDWESIDGQLELLETFALDKEKAPSLKVACSLILDLLGMQALEDSALPKNANVHTLLLSGIFLGGAKVLARCRMTFNNSTGVAFELAVRSEDEFTSQMVLSAIA</sequence>
<comment type="subunit">
    <text evidence="3">Oligomeric complex that consists of at least the alpha, beta, beta', gamma, delta, epsilon and zeta subunits.</text>
</comment>
<keyword evidence="7" id="KW-0677">Repeat</keyword>
<dbReference type="GO" id="GO:0006886">
    <property type="term" value="P:intracellular protein transport"/>
    <property type="evidence" value="ECO:0007669"/>
    <property type="project" value="InterPro"/>
</dbReference>
<dbReference type="Gene3D" id="3.30.310.10">
    <property type="entry name" value="TATA-Binding Protein"/>
    <property type="match status" value="1"/>
</dbReference>
<dbReference type="FunFam" id="2.60.40.1480:FF:000001">
    <property type="entry name" value="Coatomer subunit gamma"/>
    <property type="match status" value="1"/>
</dbReference>
<dbReference type="InterPro" id="IPR009028">
    <property type="entry name" value="Coatomer/calthrin_app_sub_C"/>
</dbReference>
<dbReference type="PIRSF" id="PIRSF037093">
    <property type="entry name" value="Coatomer_gamma_subunit"/>
    <property type="match status" value="1"/>
</dbReference>
<dbReference type="AlphaFoldDB" id="A0A1X2GGJ1"/>
<keyword evidence="11 14" id="KW-0472">Membrane</keyword>
<dbReference type="PANTHER" id="PTHR10261:SF0">
    <property type="entry name" value="COATOMER SUBUNIT GAMMA-2"/>
    <property type="match status" value="1"/>
</dbReference>
<dbReference type="GO" id="GO:0000139">
    <property type="term" value="C:Golgi membrane"/>
    <property type="evidence" value="ECO:0007669"/>
    <property type="project" value="UniProtKB-SubCell"/>
</dbReference>
<dbReference type="GO" id="GO:0006888">
    <property type="term" value="P:endoplasmic reticulum to Golgi vesicle-mediated transport"/>
    <property type="evidence" value="ECO:0007669"/>
    <property type="project" value="EnsemblFungi"/>
</dbReference>
<dbReference type="InterPro" id="IPR032154">
    <property type="entry name" value="Coatomer_g_Cpla"/>
</dbReference>
<accession>A0A1X2GGJ1</accession>
<evidence type="ECO:0000259" key="17">
    <source>
        <dbReference type="Pfam" id="PF08752"/>
    </source>
</evidence>
<evidence type="ECO:0000313" key="19">
    <source>
        <dbReference type="EMBL" id="ORX53206.1"/>
    </source>
</evidence>
<protein>
    <recommendedName>
        <fullName evidence="14">Coatomer subunit gamma</fullName>
    </recommendedName>
</protein>
<dbReference type="Pfam" id="PF16381">
    <property type="entry name" value="Coatomer_g_Cpla"/>
    <property type="match status" value="1"/>
</dbReference>
<dbReference type="InterPro" id="IPR037067">
    <property type="entry name" value="Coatomer_gsu_app_sf"/>
</dbReference>
<dbReference type="Pfam" id="PF08752">
    <property type="entry name" value="COP-gamma_platf"/>
    <property type="match status" value="1"/>
</dbReference>
<keyword evidence="4 14" id="KW-0813">Transport</keyword>
<evidence type="ECO:0000313" key="20">
    <source>
        <dbReference type="Proteomes" id="UP000242146"/>
    </source>
</evidence>
<dbReference type="EMBL" id="MCGT01000016">
    <property type="protein sequence ID" value="ORX53206.1"/>
    <property type="molecule type" value="Genomic_DNA"/>
</dbReference>
<dbReference type="GO" id="GO:0006891">
    <property type="term" value="P:intra-Golgi vesicle-mediated transport"/>
    <property type="evidence" value="ECO:0007669"/>
    <property type="project" value="TreeGrafter"/>
</dbReference>
<dbReference type="PANTHER" id="PTHR10261">
    <property type="entry name" value="COATOMER SUBUNIT GAMMA"/>
    <property type="match status" value="1"/>
</dbReference>
<feature type="compositionally biased region" description="Low complexity" evidence="15">
    <location>
        <begin position="636"/>
        <end position="647"/>
    </location>
</feature>
<evidence type="ECO:0000259" key="18">
    <source>
        <dbReference type="Pfam" id="PF16381"/>
    </source>
</evidence>
<dbReference type="InterPro" id="IPR002553">
    <property type="entry name" value="Clathrin/coatomer_adapt-like_N"/>
</dbReference>
<keyword evidence="12 14" id="KW-0968">Cytoplasmic vesicle</keyword>
<evidence type="ECO:0000256" key="11">
    <source>
        <dbReference type="ARBA" id="ARBA00023136"/>
    </source>
</evidence>
<evidence type="ECO:0000256" key="2">
    <source>
        <dbReference type="ARBA" id="ARBA00010720"/>
    </source>
</evidence>
<evidence type="ECO:0000256" key="12">
    <source>
        <dbReference type="ARBA" id="ARBA00023329"/>
    </source>
</evidence>
<dbReference type="InterPro" id="IPR016024">
    <property type="entry name" value="ARM-type_fold"/>
</dbReference>
<dbReference type="Proteomes" id="UP000242146">
    <property type="component" value="Unassembled WGS sequence"/>
</dbReference>
<evidence type="ECO:0000256" key="14">
    <source>
        <dbReference type="PIRNR" id="PIRNR037093"/>
    </source>
</evidence>